<reference evidence="1" key="1">
    <citation type="submission" date="2025-08" db="UniProtKB">
        <authorList>
            <consortium name="Ensembl"/>
        </authorList>
    </citation>
    <scope>IDENTIFICATION</scope>
</reference>
<dbReference type="AlphaFoldDB" id="A0A8B9E731"/>
<evidence type="ECO:0000313" key="1">
    <source>
        <dbReference type="Ensembl" id="ENSACDP00005016253.1"/>
    </source>
</evidence>
<reference evidence="1" key="2">
    <citation type="submission" date="2025-09" db="UniProtKB">
        <authorList>
            <consortium name="Ensembl"/>
        </authorList>
    </citation>
    <scope>IDENTIFICATION</scope>
</reference>
<name>A0A8B9E731_ANSCY</name>
<protein>
    <submittedName>
        <fullName evidence="1">Uncharacterized protein</fullName>
    </submittedName>
</protein>
<organism evidence="1 2">
    <name type="scientific">Anser cygnoides</name>
    <name type="common">Swan goose</name>
    <dbReference type="NCBI Taxonomy" id="8845"/>
    <lineage>
        <taxon>Eukaryota</taxon>
        <taxon>Metazoa</taxon>
        <taxon>Chordata</taxon>
        <taxon>Craniata</taxon>
        <taxon>Vertebrata</taxon>
        <taxon>Euteleostomi</taxon>
        <taxon>Archelosauria</taxon>
        <taxon>Archosauria</taxon>
        <taxon>Dinosauria</taxon>
        <taxon>Saurischia</taxon>
        <taxon>Theropoda</taxon>
        <taxon>Coelurosauria</taxon>
        <taxon>Aves</taxon>
        <taxon>Neognathae</taxon>
        <taxon>Galloanserae</taxon>
        <taxon>Anseriformes</taxon>
        <taxon>Anatidae</taxon>
        <taxon>Anserinae</taxon>
        <taxon>Anser</taxon>
    </lineage>
</organism>
<proteinExistence type="predicted"/>
<sequence length="144" mass="15904">MHLPPLLKASSVTKIAWLQICCGRKSPYFETSNVFRNIYILKMCSRARETDVKSSELLPGWLVWDSRCFCFSSLTPSCSRVACSSELGLGLSALVKKFPRKARLLPTLSPAAPERVVGLCLFLKLQGEKKASSFSGFPCLVLEG</sequence>
<dbReference type="Ensembl" id="ENSACDT00005019549.1">
    <property type="protein sequence ID" value="ENSACDP00005016253.1"/>
    <property type="gene ID" value="ENSACDG00005011904.1"/>
</dbReference>
<accession>A0A8B9E731</accession>
<dbReference type="Proteomes" id="UP000694521">
    <property type="component" value="Unplaced"/>
</dbReference>
<keyword evidence="2" id="KW-1185">Reference proteome</keyword>
<evidence type="ECO:0000313" key="2">
    <source>
        <dbReference type="Proteomes" id="UP000694521"/>
    </source>
</evidence>